<dbReference type="EMBL" id="FTOQ01000009">
    <property type="protein sequence ID" value="SIT00373.1"/>
    <property type="molecule type" value="Genomic_DNA"/>
</dbReference>
<organism evidence="1 2">
    <name type="scientific">Roseivivax lentus</name>
    <dbReference type="NCBI Taxonomy" id="633194"/>
    <lineage>
        <taxon>Bacteria</taxon>
        <taxon>Pseudomonadati</taxon>
        <taxon>Pseudomonadota</taxon>
        <taxon>Alphaproteobacteria</taxon>
        <taxon>Rhodobacterales</taxon>
        <taxon>Roseobacteraceae</taxon>
        <taxon>Roseivivax</taxon>
    </lineage>
</organism>
<dbReference type="AlphaFoldDB" id="A0A1N7NPN6"/>
<dbReference type="Gene3D" id="3.30.2310.20">
    <property type="entry name" value="RelE-like"/>
    <property type="match status" value="1"/>
</dbReference>
<protein>
    <recommendedName>
        <fullName evidence="3">Type II toxin-antitoxin system RelE/ParE family toxin</fullName>
    </recommendedName>
</protein>
<name>A0A1N7NPN6_9RHOB</name>
<dbReference type="STRING" id="633194.SAMN05421759_109105"/>
<evidence type="ECO:0000313" key="2">
    <source>
        <dbReference type="Proteomes" id="UP000186684"/>
    </source>
</evidence>
<dbReference type="Proteomes" id="UP000186684">
    <property type="component" value="Unassembled WGS sequence"/>
</dbReference>
<dbReference type="InterPro" id="IPR035093">
    <property type="entry name" value="RelE/ParE_toxin_dom_sf"/>
</dbReference>
<accession>A0A1N7NPN6</accession>
<proteinExistence type="predicted"/>
<keyword evidence="2" id="KW-1185">Reference proteome</keyword>
<gene>
    <name evidence="1" type="ORF">SAMN05421759_109105</name>
</gene>
<evidence type="ECO:0008006" key="3">
    <source>
        <dbReference type="Google" id="ProtNLM"/>
    </source>
</evidence>
<reference evidence="2" key="1">
    <citation type="submission" date="2017-01" db="EMBL/GenBank/DDBJ databases">
        <authorList>
            <person name="Varghese N."/>
            <person name="Submissions S."/>
        </authorList>
    </citation>
    <scope>NUCLEOTIDE SEQUENCE [LARGE SCALE GENOMIC DNA]</scope>
    <source>
        <strain evidence="2">DSM 29430</strain>
    </source>
</reference>
<sequence>MRAIYRFLVKTHHESFGHDLASADAQASLRIDVITRSLERIANAPHMGTRITTPGGTFRFVSFDRTVYWFRLKAETETVVVESIFHGGQDHLGRMMARLMAEGDG</sequence>
<evidence type="ECO:0000313" key="1">
    <source>
        <dbReference type="EMBL" id="SIT00373.1"/>
    </source>
</evidence>